<gene>
    <name evidence="1" type="ORF">H6A04_10635</name>
</gene>
<reference evidence="1 2" key="1">
    <citation type="journal article" date="2021" name="Sci. Rep.">
        <title>The distribution of antibiotic resistance genes in chicken gut microbiota commensals.</title>
        <authorList>
            <person name="Juricova H."/>
            <person name="Matiasovicova J."/>
            <person name="Kubasova T."/>
            <person name="Cejkova D."/>
            <person name="Rychlik I."/>
        </authorList>
    </citation>
    <scope>NUCLEOTIDE SEQUENCE [LARGE SCALE GENOMIC DNA]</scope>
    <source>
        <strain evidence="1 2">An425</strain>
    </source>
</reference>
<dbReference type="Proteomes" id="UP000728968">
    <property type="component" value="Unassembled WGS sequence"/>
</dbReference>
<evidence type="ECO:0000313" key="1">
    <source>
        <dbReference type="EMBL" id="MBM6876093.1"/>
    </source>
</evidence>
<evidence type="ECO:0000313" key="2">
    <source>
        <dbReference type="Proteomes" id="UP000728968"/>
    </source>
</evidence>
<organism evidence="1 2">
    <name type="scientific">Fusobacterium mortiferum</name>
    <dbReference type="NCBI Taxonomy" id="850"/>
    <lineage>
        <taxon>Bacteria</taxon>
        <taxon>Fusobacteriati</taxon>
        <taxon>Fusobacteriota</taxon>
        <taxon>Fusobacteriia</taxon>
        <taxon>Fusobacteriales</taxon>
        <taxon>Fusobacteriaceae</taxon>
        <taxon>Fusobacterium</taxon>
    </lineage>
</organism>
<proteinExistence type="predicted"/>
<protein>
    <submittedName>
        <fullName evidence="1">Uncharacterized protein</fullName>
    </submittedName>
</protein>
<name>A0ABS2G5T0_FUSMR</name>
<accession>A0ABS2G5T0</accession>
<dbReference type="EMBL" id="JACJLT010000175">
    <property type="protein sequence ID" value="MBM6876093.1"/>
    <property type="molecule type" value="Genomic_DNA"/>
</dbReference>
<dbReference type="NCBIfam" id="NF047498">
    <property type="entry name" value="LIC_12616_fam"/>
    <property type="match status" value="1"/>
</dbReference>
<sequence length="162" mass="19361">MEIIKFIEILNDIFKDDKLQIIPAETNEKMPKLPFVTYEVLETDSDVAVGERELDTSEDIIENIHFRKITTLNFRIYSSAPDELISDYNRFYEVLILNDEEILHKGFAMLDFKLLNTLTEEVDKRKIHSYIIKLKVQYNSIRKKSIKELKQVEYLEQKIDWR</sequence>
<comment type="caution">
    <text evidence="1">The sequence shown here is derived from an EMBL/GenBank/DDBJ whole genome shotgun (WGS) entry which is preliminary data.</text>
</comment>
<keyword evidence="2" id="KW-1185">Reference proteome</keyword>
<dbReference type="RefSeq" id="WP_204716726.1">
    <property type="nucleotide sequence ID" value="NZ_JACJLT010000175.1"/>
</dbReference>